<name>A0ABQ2R7S2_9ACTN</name>
<reference evidence="4" key="1">
    <citation type="journal article" date="2019" name="Int. J. Syst. Evol. Microbiol.">
        <title>The Global Catalogue of Microorganisms (GCM) 10K type strain sequencing project: providing services to taxonomists for standard genome sequencing and annotation.</title>
        <authorList>
            <consortium name="The Broad Institute Genomics Platform"/>
            <consortium name="The Broad Institute Genome Sequencing Center for Infectious Disease"/>
            <person name="Wu L."/>
            <person name="Ma J."/>
        </authorList>
    </citation>
    <scope>NUCLEOTIDE SEQUENCE [LARGE SCALE GENOMIC DNA]</scope>
    <source>
        <strain evidence="4">JCM 3115</strain>
    </source>
</reference>
<keyword evidence="4" id="KW-1185">Reference proteome</keyword>
<dbReference type="EMBL" id="BMQJ01000015">
    <property type="protein sequence ID" value="GGQ18154.1"/>
    <property type="molecule type" value="Genomic_DNA"/>
</dbReference>
<dbReference type="PANTHER" id="PTHR39159:SF1">
    <property type="entry name" value="UPF0374 PROTEIN YGAC"/>
    <property type="match status" value="1"/>
</dbReference>
<dbReference type="Proteomes" id="UP000611554">
    <property type="component" value="Unassembled WGS sequence"/>
</dbReference>
<accession>A0ABQ2R7S2</accession>
<sequence>MTINTLGRFEAGTTVVRRHMWGGKVWSAIPYRVLEDAGDYLTVAGWPGLRALVSTTWITAFLHDGRGRDRIIQELASGTWQLGWWTWQDTTVRSWYGLDAYFTVRQYFDADRRPIAWYVDFDLPKQRTAMGIDTYDLLLDLVADPDLSHIRWKDVEEYEHGRRLGLIDDRSHQGVLAAREEVVGLIESRQGPFAHDWTPLPIEDWRTPVLPDDVRPGAVSSGFY</sequence>
<protein>
    <recommendedName>
        <fullName evidence="2">DUF402 domain-containing protein</fullName>
    </recommendedName>
</protein>
<dbReference type="InterPro" id="IPR007295">
    <property type="entry name" value="DUF402"/>
</dbReference>
<organism evidence="3 4">
    <name type="scientific">Streptosporangium pseudovulgare</name>
    <dbReference type="NCBI Taxonomy" id="35765"/>
    <lineage>
        <taxon>Bacteria</taxon>
        <taxon>Bacillati</taxon>
        <taxon>Actinomycetota</taxon>
        <taxon>Actinomycetes</taxon>
        <taxon>Streptosporangiales</taxon>
        <taxon>Streptosporangiaceae</taxon>
        <taxon>Streptosporangium</taxon>
    </lineage>
</organism>
<comment type="caution">
    <text evidence="3">The sequence shown here is derived from an EMBL/GenBank/DDBJ whole genome shotgun (WGS) entry which is preliminary data.</text>
</comment>
<evidence type="ECO:0000313" key="4">
    <source>
        <dbReference type="Proteomes" id="UP000611554"/>
    </source>
</evidence>
<evidence type="ECO:0000313" key="3">
    <source>
        <dbReference type="EMBL" id="GGQ18154.1"/>
    </source>
</evidence>
<dbReference type="Pfam" id="PF04167">
    <property type="entry name" value="DUF402"/>
    <property type="match status" value="1"/>
</dbReference>
<dbReference type="Gene3D" id="2.40.380.10">
    <property type="entry name" value="FomD-like"/>
    <property type="match status" value="1"/>
</dbReference>
<keyword evidence="1" id="KW-0378">Hydrolase</keyword>
<gene>
    <name evidence="3" type="ORF">GCM10010140_55690</name>
</gene>
<proteinExistence type="predicted"/>
<dbReference type="InterPro" id="IPR035930">
    <property type="entry name" value="FomD-like_sf"/>
</dbReference>
<dbReference type="PANTHER" id="PTHR39159">
    <property type="match status" value="1"/>
</dbReference>
<dbReference type="RefSeq" id="WP_189249406.1">
    <property type="nucleotide sequence ID" value="NZ_BMQJ01000015.1"/>
</dbReference>
<evidence type="ECO:0000256" key="1">
    <source>
        <dbReference type="ARBA" id="ARBA00022801"/>
    </source>
</evidence>
<feature type="domain" description="DUF402" evidence="2">
    <location>
        <begin position="79"/>
        <end position="190"/>
    </location>
</feature>
<dbReference type="SUPFAM" id="SSF159234">
    <property type="entry name" value="FomD-like"/>
    <property type="match status" value="1"/>
</dbReference>
<evidence type="ECO:0000259" key="2">
    <source>
        <dbReference type="Pfam" id="PF04167"/>
    </source>
</evidence>
<dbReference type="InterPro" id="IPR050212">
    <property type="entry name" value="Ntdp-like"/>
</dbReference>